<dbReference type="GeneID" id="102802856"/>
<dbReference type="PANTHER" id="PTHR21860">
    <property type="entry name" value="TRANSCRIPTION INITIATION FACTOR IIIC TFIIIC , POLYPEPTIDE 6-RELATED"/>
    <property type="match status" value="1"/>
</dbReference>
<evidence type="ECO:0000313" key="3">
    <source>
        <dbReference type="RefSeq" id="XP_006815560.1"/>
    </source>
</evidence>
<protein>
    <submittedName>
        <fullName evidence="3">General transcription factor 3C polypeptide 6-like</fullName>
    </submittedName>
</protein>
<name>A0ABM0M6B9_SACKO</name>
<gene>
    <name evidence="3" type="primary">LOC102802856</name>
</gene>
<evidence type="ECO:0000259" key="1">
    <source>
        <dbReference type="Pfam" id="PF10419"/>
    </source>
</evidence>
<dbReference type="PANTHER" id="PTHR21860:SF2">
    <property type="entry name" value="GENERAL TRANSCRIPTION FACTOR 3C POLYPEPTIDE 6"/>
    <property type="match status" value="1"/>
</dbReference>
<accession>A0ABM0M6B9</accession>
<reference evidence="3" key="1">
    <citation type="submission" date="2025-08" db="UniProtKB">
        <authorList>
            <consortium name="RefSeq"/>
        </authorList>
    </citation>
    <scope>IDENTIFICATION</scope>
    <source>
        <tissue evidence="3">Testes</tissue>
    </source>
</reference>
<sequence>MAAPTDDNEWVEEEQLVLVELSGIIDTDFLSKERRKCKLLGVETKQPVLQIDRYIFTGDYKDTLGTAVIFEEVNGPGDDKQLKYNCHTFKRLEMNRAFLSERKDTTQEATASSDTVVIETD</sequence>
<dbReference type="Pfam" id="PF10419">
    <property type="entry name" value="TFIIIC_sub6"/>
    <property type="match status" value="1"/>
</dbReference>
<dbReference type="Proteomes" id="UP000694865">
    <property type="component" value="Unplaced"/>
</dbReference>
<evidence type="ECO:0000313" key="2">
    <source>
        <dbReference type="Proteomes" id="UP000694865"/>
    </source>
</evidence>
<feature type="domain" description="Transcription factor TFIIIC triple barrel" evidence="1">
    <location>
        <begin position="12"/>
        <end position="99"/>
    </location>
</feature>
<dbReference type="InterPro" id="IPR042771">
    <property type="entry name" value="GTF3C6-like"/>
</dbReference>
<dbReference type="Gene3D" id="2.60.40.4370">
    <property type="match status" value="1"/>
</dbReference>
<proteinExistence type="predicted"/>
<keyword evidence="2" id="KW-1185">Reference proteome</keyword>
<organism evidence="2 3">
    <name type="scientific">Saccoglossus kowalevskii</name>
    <name type="common">Acorn worm</name>
    <dbReference type="NCBI Taxonomy" id="10224"/>
    <lineage>
        <taxon>Eukaryota</taxon>
        <taxon>Metazoa</taxon>
        <taxon>Hemichordata</taxon>
        <taxon>Enteropneusta</taxon>
        <taxon>Harrimaniidae</taxon>
        <taxon>Saccoglossus</taxon>
    </lineage>
</organism>
<dbReference type="InterPro" id="IPR019481">
    <property type="entry name" value="TFIIIC_triple_barrel"/>
</dbReference>
<dbReference type="RefSeq" id="XP_006815560.1">
    <property type="nucleotide sequence ID" value="XM_006815497.1"/>
</dbReference>